<comment type="caution">
    <text evidence="2">The sequence shown here is derived from an EMBL/GenBank/DDBJ whole genome shotgun (WGS) entry which is preliminary data.</text>
</comment>
<proteinExistence type="predicted"/>
<keyword evidence="1" id="KW-0812">Transmembrane</keyword>
<keyword evidence="1" id="KW-1133">Transmembrane helix</keyword>
<name>A0ABQ3WLW6_9ACTN</name>
<organism evidence="2">
    <name type="scientific">Actinoplanes campanulatus</name>
    <dbReference type="NCBI Taxonomy" id="113559"/>
    <lineage>
        <taxon>Bacteria</taxon>
        <taxon>Bacillati</taxon>
        <taxon>Actinomycetota</taxon>
        <taxon>Actinomycetes</taxon>
        <taxon>Micromonosporales</taxon>
        <taxon>Micromonosporaceae</taxon>
        <taxon>Actinoplanes</taxon>
    </lineage>
</organism>
<gene>
    <name evidence="2" type="ORF">Aca07nite_44920</name>
</gene>
<keyword evidence="1" id="KW-0472">Membrane</keyword>
<feature type="transmembrane region" description="Helical" evidence="1">
    <location>
        <begin position="6"/>
        <end position="27"/>
    </location>
</feature>
<protein>
    <recommendedName>
        <fullName evidence="3">Secreted protein</fullName>
    </recommendedName>
</protein>
<dbReference type="EMBL" id="BOMF01000087">
    <property type="protein sequence ID" value="GID47217.1"/>
    <property type="molecule type" value="Genomic_DNA"/>
</dbReference>
<sequence>MASTTPLWVPILVAAFGVAGSVAAAWLTQRASRKREDQRWLREREVDEIRWSREKAERLRELRVTLYLDVAEYVQRLESGFEAITDPYGDAPSGWSEQLVHPQRLSARVKLLAPRSVRDAWTAFERAETHLDWDLNENPDGFHGGGPYLKPDNAVVSAARQSVGELQRVLREAMSDVDIAD</sequence>
<reference evidence="2" key="1">
    <citation type="submission" date="2021-01" db="EMBL/GenBank/DDBJ databases">
        <title>Whole genome shotgun sequence of Actinoplanes capillaceus NBRC 16408.</title>
        <authorList>
            <person name="Komaki H."/>
            <person name="Tamura T."/>
        </authorList>
    </citation>
    <scope>NUCLEOTIDE SEQUENCE [LARGE SCALE GENOMIC DNA]</scope>
    <source>
        <strain evidence="2">NBRC 16408</strain>
    </source>
</reference>
<evidence type="ECO:0000313" key="2">
    <source>
        <dbReference type="EMBL" id="GID47217.1"/>
    </source>
</evidence>
<evidence type="ECO:0000256" key="1">
    <source>
        <dbReference type="SAM" id="Phobius"/>
    </source>
</evidence>
<evidence type="ECO:0008006" key="3">
    <source>
        <dbReference type="Google" id="ProtNLM"/>
    </source>
</evidence>
<accession>A0ABQ3WLW6</accession>